<dbReference type="KEGG" id="trg:TRUGW13939_02235"/>
<organism evidence="1 2">
    <name type="scientific">Talaromyces rugulosus</name>
    <name type="common">Penicillium rugulosum</name>
    <dbReference type="NCBI Taxonomy" id="121627"/>
    <lineage>
        <taxon>Eukaryota</taxon>
        <taxon>Fungi</taxon>
        <taxon>Dikarya</taxon>
        <taxon>Ascomycota</taxon>
        <taxon>Pezizomycotina</taxon>
        <taxon>Eurotiomycetes</taxon>
        <taxon>Eurotiomycetidae</taxon>
        <taxon>Eurotiales</taxon>
        <taxon>Trichocomaceae</taxon>
        <taxon>Talaromyces</taxon>
        <taxon>Talaromyces sect. Islandici</taxon>
    </lineage>
</organism>
<dbReference type="EMBL" id="CP055898">
    <property type="protein sequence ID" value="QKX55143.1"/>
    <property type="molecule type" value="Genomic_DNA"/>
</dbReference>
<keyword evidence="2" id="KW-1185">Reference proteome</keyword>
<reference evidence="2" key="1">
    <citation type="submission" date="2020-06" db="EMBL/GenBank/DDBJ databases">
        <title>A chromosome-scale genome assembly of Talaromyces rugulosus W13939.</title>
        <authorList>
            <person name="Wang B."/>
            <person name="Guo L."/>
            <person name="Ye K."/>
            <person name="Wang L."/>
        </authorList>
    </citation>
    <scope>NUCLEOTIDE SEQUENCE [LARGE SCALE GENOMIC DNA]</scope>
    <source>
        <strain evidence="2">W13939</strain>
    </source>
</reference>
<evidence type="ECO:0000313" key="2">
    <source>
        <dbReference type="Proteomes" id="UP000509510"/>
    </source>
</evidence>
<proteinExistence type="predicted"/>
<protein>
    <recommendedName>
        <fullName evidence="3">Aminoglycoside phosphotransferase domain-containing protein</fullName>
    </recommendedName>
</protein>
<accession>A0A7H8QPR9</accession>
<gene>
    <name evidence="1" type="ORF">TRUGW13939_02235</name>
</gene>
<dbReference type="RefSeq" id="XP_035341322.1">
    <property type="nucleotide sequence ID" value="XM_035485429.1"/>
</dbReference>
<dbReference type="Proteomes" id="UP000509510">
    <property type="component" value="Chromosome I"/>
</dbReference>
<sequence length="138" mass="15988">MGDKEEAKVDLKYSMAGFTLPDPETIYASPFHGWVIYRENEAKAMILIEKNAPNVPVLKVLAYYRYGPHYKKVSGDPYFDTFIFREYVEGDRLKKSWGKYDEKTKRRVADQLKTHLRDLRQIPGGSYIGSIDHGPLKI</sequence>
<evidence type="ECO:0008006" key="3">
    <source>
        <dbReference type="Google" id="ProtNLM"/>
    </source>
</evidence>
<dbReference type="AlphaFoldDB" id="A0A7H8QPR9"/>
<evidence type="ECO:0000313" key="1">
    <source>
        <dbReference type="EMBL" id="QKX55143.1"/>
    </source>
</evidence>
<dbReference type="OrthoDB" id="2906425at2759"/>
<dbReference type="GeneID" id="55989744"/>
<name>A0A7H8QPR9_TALRU</name>